<protein>
    <recommendedName>
        <fullName evidence="4">Heme exporter protein D</fullName>
    </recommendedName>
</protein>
<dbReference type="Proteomes" id="UP001596109">
    <property type="component" value="Unassembled WGS sequence"/>
</dbReference>
<evidence type="ECO:0000313" key="2">
    <source>
        <dbReference type="EMBL" id="MFC5587943.1"/>
    </source>
</evidence>
<gene>
    <name evidence="2" type="ORF">ACFPRA_03350</name>
</gene>
<sequence>MGELIFSFAYGSALIIMGFITRFFLKRMEAEARQTEGVENIEGLKNNDNYKKAV</sequence>
<dbReference type="RefSeq" id="WP_381430771.1">
    <property type="nucleotide sequence ID" value="NZ_JBHSNO010000002.1"/>
</dbReference>
<feature type="transmembrane region" description="Helical" evidence="1">
    <location>
        <begin position="6"/>
        <end position="25"/>
    </location>
</feature>
<comment type="caution">
    <text evidence="2">The sequence shown here is derived from an EMBL/GenBank/DDBJ whole genome shotgun (WGS) entry which is preliminary data.</text>
</comment>
<evidence type="ECO:0000256" key="1">
    <source>
        <dbReference type="SAM" id="Phobius"/>
    </source>
</evidence>
<reference evidence="3" key="1">
    <citation type="journal article" date="2019" name="Int. J. Syst. Evol. Microbiol.">
        <title>The Global Catalogue of Microorganisms (GCM) 10K type strain sequencing project: providing services to taxonomists for standard genome sequencing and annotation.</title>
        <authorList>
            <consortium name="The Broad Institute Genomics Platform"/>
            <consortium name="The Broad Institute Genome Sequencing Center for Infectious Disease"/>
            <person name="Wu L."/>
            <person name="Ma J."/>
        </authorList>
    </citation>
    <scope>NUCLEOTIDE SEQUENCE [LARGE SCALE GENOMIC DNA]</scope>
    <source>
        <strain evidence="3">CGMCC 4.1434</strain>
    </source>
</reference>
<keyword evidence="1" id="KW-0812">Transmembrane</keyword>
<organism evidence="2 3">
    <name type="scientific">Sporosarcina soli</name>
    <dbReference type="NCBI Taxonomy" id="334736"/>
    <lineage>
        <taxon>Bacteria</taxon>
        <taxon>Bacillati</taxon>
        <taxon>Bacillota</taxon>
        <taxon>Bacilli</taxon>
        <taxon>Bacillales</taxon>
        <taxon>Caryophanaceae</taxon>
        <taxon>Sporosarcina</taxon>
    </lineage>
</organism>
<evidence type="ECO:0008006" key="4">
    <source>
        <dbReference type="Google" id="ProtNLM"/>
    </source>
</evidence>
<keyword evidence="1" id="KW-1133">Transmembrane helix</keyword>
<keyword evidence="3" id="KW-1185">Reference proteome</keyword>
<name>A0ABW0TFH2_9BACL</name>
<proteinExistence type="predicted"/>
<evidence type="ECO:0000313" key="3">
    <source>
        <dbReference type="Proteomes" id="UP001596109"/>
    </source>
</evidence>
<accession>A0ABW0TFH2</accession>
<keyword evidence="1" id="KW-0472">Membrane</keyword>
<dbReference type="EMBL" id="JBHSNO010000002">
    <property type="protein sequence ID" value="MFC5587943.1"/>
    <property type="molecule type" value="Genomic_DNA"/>
</dbReference>